<reference evidence="2" key="1">
    <citation type="journal article" date="2020" name="Stud. Mycol.">
        <title>101 Dothideomycetes genomes: a test case for predicting lifestyles and emergence of pathogens.</title>
        <authorList>
            <person name="Haridas S."/>
            <person name="Albert R."/>
            <person name="Binder M."/>
            <person name="Bloem J."/>
            <person name="Labutti K."/>
            <person name="Salamov A."/>
            <person name="Andreopoulos B."/>
            <person name="Baker S."/>
            <person name="Barry K."/>
            <person name="Bills G."/>
            <person name="Bluhm B."/>
            <person name="Cannon C."/>
            <person name="Castanera R."/>
            <person name="Culley D."/>
            <person name="Daum C."/>
            <person name="Ezra D."/>
            <person name="Gonzalez J."/>
            <person name="Henrissat B."/>
            <person name="Kuo A."/>
            <person name="Liang C."/>
            <person name="Lipzen A."/>
            <person name="Lutzoni F."/>
            <person name="Magnuson J."/>
            <person name="Mondo S."/>
            <person name="Nolan M."/>
            <person name="Ohm R."/>
            <person name="Pangilinan J."/>
            <person name="Park H.-J."/>
            <person name="Ramirez L."/>
            <person name="Alfaro M."/>
            <person name="Sun H."/>
            <person name="Tritt A."/>
            <person name="Yoshinaga Y."/>
            <person name="Zwiers L.-H."/>
            <person name="Turgeon B."/>
            <person name="Goodwin S."/>
            <person name="Spatafora J."/>
            <person name="Crous P."/>
            <person name="Grigoriev I."/>
        </authorList>
    </citation>
    <scope>NUCLEOTIDE SEQUENCE</scope>
    <source>
        <strain evidence="2">CBS 107.79</strain>
    </source>
</reference>
<proteinExistence type="predicted"/>
<protein>
    <submittedName>
        <fullName evidence="2">HET-domain-containing protein</fullName>
    </submittedName>
</protein>
<name>A0A6A5UVL8_9PLEO</name>
<dbReference type="PANTHER" id="PTHR33112">
    <property type="entry name" value="DOMAIN PROTEIN, PUTATIVE-RELATED"/>
    <property type="match status" value="1"/>
</dbReference>
<feature type="domain" description="Heterokaryon incompatibility" evidence="1">
    <location>
        <begin position="190"/>
        <end position="340"/>
    </location>
</feature>
<evidence type="ECO:0000259" key="1">
    <source>
        <dbReference type="Pfam" id="PF06985"/>
    </source>
</evidence>
<dbReference type="InterPro" id="IPR010730">
    <property type="entry name" value="HET"/>
</dbReference>
<dbReference type="OrthoDB" id="5362512at2759"/>
<keyword evidence="3" id="KW-1185">Reference proteome</keyword>
<evidence type="ECO:0000313" key="3">
    <source>
        <dbReference type="Proteomes" id="UP000800036"/>
    </source>
</evidence>
<dbReference type="AlphaFoldDB" id="A0A6A5UVL8"/>
<dbReference type="Proteomes" id="UP000800036">
    <property type="component" value="Unassembled WGS sequence"/>
</dbReference>
<dbReference type="PANTHER" id="PTHR33112:SF10">
    <property type="entry name" value="TOL"/>
    <property type="match status" value="1"/>
</dbReference>
<gene>
    <name evidence="2" type="ORF">BU23DRAFT_657730</name>
</gene>
<dbReference type="Pfam" id="PF06985">
    <property type="entry name" value="HET"/>
    <property type="match status" value="1"/>
</dbReference>
<evidence type="ECO:0000313" key="2">
    <source>
        <dbReference type="EMBL" id="KAF1968019.1"/>
    </source>
</evidence>
<accession>A0A6A5UVL8</accession>
<organism evidence="2 3">
    <name type="scientific">Bimuria novae-zelandiae CBS 107.79</name>
    <dbReference type="NCBI Taxonomy" id="1447943"/>
    <lineage>
        <taxon>Eukaryota</taxon>
        <taxon>Fungi</taxon>
        <taxon>Dikarya</taxon>
        <taxon>Ascomycota</taxon>
        <taxon>Pezizomycotina</taxon>
        <taxon>Dothideomycetes</taxon>
        <taxon>Pleosporomycetidae</taxon>
        <taxon>Pleosporales</taxon>
        <taxon>Massarineae</taxon>
        <taxon>Didymosphaeriaceae</taxon>
        <taxon>Bimuria</taxon>
    </lineage>
</organism>
<sequence>MTLCKFCREQIVESGLSFGEHHTLVTSVLDALRVKCVICLDLYGSVVNSKNISSNSHTLASQQANYTWRIRSTGRSRNLESSFVVTFTARLNGTRLLNSTPATRKYHIIAVTGIHTAAKGILTSSTDPSQLGGGLQIRDWLKDCNEAHLNCRRLSSDPTFVPKRLVDLELEHLESIRVVDTTEHGIKGPYLTLSHSWGPPTFLQLKRENESILMGPGVRITELTPNFLQAITVARFLGMRYIWIDSLCIMACSGGDFSTEGQLMHQIYRYSYCNIVAADSEDSQGGLFRKRDPESIMPVSIEADGSGKLGRGTWMVLKDDLWNKDLLATKIYTRGWVFQERMLAPRILHFAGSQIFWDCSTISACEVLPKGLPHAIDAGASIDRHWRGRMQIASTAAQSKYQQPLVGAYDDSIESFWSSALLNYTSCNLTDQGDKSVAIWSIAKLVRDVLDEKYGGGLWEHRLEEQLAWHVRDVARNHMSRLPELQHLHPSWSWVSLKGPIIAHGRLPKAREYVVTDHDGKAIAFKSHFEDNDKEPVLERVPLPMLGYVAQGTLATKAESQAFAVELSGLDQQKPGGSFDVFLDEALPPTSKKDPTSQPFIILASSVTSANESGHYRPSQRMTPRLSGYAATRPTALGGPTAPTTYSGIALLLVPMSAYIARQKSTFKELLQEVVRRSPEQSWPDPPYGKGKSLVDQTRDMQKLVTTLGGALNYVKGKDGTSGQLYRRC</sequence>
<dbReference type="EMBL" id="ML976725">
    <property type="protein sequence ID" value="KAF1968019.1"/>
    <property type="molecule type" value="Genomic_DNA"/>
</dbReference>
<feature type="non-terminal residue" evidence="2">
    <location>
        <position position="729"/>
    </location>
</feature>